<keyword evidence="1" id="KW-1133">Transmembrane helix</keyword>
<dbReference type="InterPro" id="IPR027788">
    <property type="entry name" value="Alpha/beta-hydrolase_N_dom"/>
</dbReference>
<evidence type="ECO:0000259" key="3">
    <source>
        <dbReference type="Pfam" id="PF15420"/>
    </source>
</evidence>
<feature type="transmembrane region" description="Helical" evidence="1">
    <location>
        <begin position="119"/>
        <end position="139"/>
    </location>
</feature>
<evidence type="ECO:0000313" key="5">
    <source>
        <dbReference type="Proteomes" id="UP000025238"/>
    </source>
</evidence>
<accession>A0A023WLA2</accession>
<dbReference type="Pfam" id="PF15420">
    <property type="entry name" value="Abhydrolase_9_N"/>
    <property type="match status" value="1"/>
</dbReference>
<dbReference type="AlphaFoldDB" id="A0A023WLA2"/>
<evidence type="ECO:0000259" key="2">
    <source>
        <dbReference type="Pfam" id="PF10081"/>
    </source>
</evidence>
<dbReference type="Proteomes" id="UP000025238">
    <property type="component" value="Chromosome"/>
</dbReference>
<dbReference type="InterPro" id="IPR012037">
    <property type="entry name" value="Alpha/beta-hydrolase_fam"/>
</dbReference>
<evidence type="ECO:0000256" key="1">
    <source>
        <dbReference type="SAM" id="Phobius"/>
    </source>
</evidence>
<dbReference type="PIRSF" id="PIRSF007542">
    <property type="entry name" value="UCP007542"/>
    <property type="match status" value="1"/>
</dbReference>
<dbReference type="InterPro" id="IPR027787">
    <property type="entry name" value="Alpha/beta-hydrolase_catalytic"/>
</dbReference>
<feature type="domain" description="Alpha/beta-hydrolase N-terminal" evidence="3">
    <location>
        <begin position="29"/>
        <end position="236"/>
    </location>
</feature>
<dbReference type="ESTHER" id="psest-a0a023wla2">
    <property type="family name" value="Abhydrolase_9"/>
</dbReference>
<feature type="domain" description="Alpha/beta-hydrolase catalytic" evidence="2">
    <location>
        <begin position="253"/>
        <end position="541"/>
    </location>
</feature>
<gene>
    <name evidence="4" type="ORF">UIB01_00175</name>
</gene>
<keyword evidence="1" id="KW-0472">Membrane</keyword>
<organism evidence="4 5">
    <name type="scientific">Stutzerimonas stutzeri</name>
    <name type="common">Pseudomonas stutzeri</name>
    <dbReference type="NCBI Taxonomy" id="316"/>
    <lineage>
        <taxon>Bacteria</taxon>
        <taxon>Pseudomonadati</taxon>
        <taxon>Pseudomonadota</taxon>
        <taxon>Gammaproteobacteria</taxon>
        <taxon>Pseudomonadales</taxon>
        <taxon>Pseudomonadaceae</taxon>
        <taxon>Stutzerimonas</taxon>
    </lineage>
</organism>
<proteinExistence type="predicted"/>
<dbReference type="PATRIC" id="fig|316.97.peg.35"/>
<name>A0A023WLA2_STUST</name>
<evidence type="ECO:0000313" key="4">
    <source>
        <dbReference type="EMBL" id="AHY40947.1"/>
    </source>
</evidence>
<dbReference type="EMBL" id="CP007509">
    <property type="protein sequence ID" value="AHY40947.1"/>
    <property type="molecule type" value="Genomic_DNA"/>
</dbReference>
<feature type="transmembrane region" description="Helical" evidence="1">
    <location>
        <begin position="12"/>
        <end position="33"/>
    </location>
</feature>
<dbReference type="Pfam" id="PF10081">
    <property type="entry name" value="Abhydrolase_9"/>
    <property type="match status" value="1"/>
</dbReference>
<reference evidence="4 5" key="1">
    <citation type="submission" date="2014-03" db="EMBL/GenBank/DDBJ databases">
        <title>Complete genome sequence of Pseudomonas stutzeri 19SMN4.</title>
        <authorList>
            <person name="Brunet-Galmes I."/>
            <person name="Nogales B."/>
            <person name="Busquets A."/>
            <person name="Pena A."/>
            <person name="Gomila M."/>
            <person name="Garcia-Valdes E."/>
            <person name="Lalucat J."/>
            <person name="Bennasar A."/>
            <person name="Bosch R."/>
        </authorList>
    </citation>
    <scope>NUCLEOTIDE SEQUENCE [LARGE SCALE GENOMIC DNA]</scope>
    <source>
        <strain evidence="4 5">19SMN4</strain>
    </source>
</reference>
<feature type="transmembrane region" description="Helical" evidence="1">
    <location>
        <begin position="159"/>
        <end position="176"/>
    </location>
</feature>
<dbReference type="KEGG" id="pstu:UIB01_00175"/>
<keyword evidence="1" id="KW-0812">Transmembrane</keyword>
<feature type="transmembrane region" description="Helical" evidence="1">
    <location>
        <begin position="79"/>
        <end position="99"/>
    </location>
</feature>
<protein>
    <submittedName>
        <fullName evidence="4">Membrane protein</fullName>
    </submittedName>
</protein>
<feature type="transmembrane region" description="Helical" evidence="1">
    <location>
        <begin position="39"/>
        <end position="59"/>
    </location>
</feature>
<dbReference type="OrthoDB" id="4397445at2"/>
<sequence length="567" mass="62461">MLRLPLLSAWRSLSGFGLLLGTLFFCAALTPSLVPRSTLSQGVLAGAALAVGYGIGVLWRWLWRYLGLPERPEHLRERVNLVIAGACVLLAGAVLSQVAGWQNAVRALMGMPPVSSAHLIEVVLTALATFLILLTLARLYRLVSRFVSRHADRVLPRRVANVIGVLVALALFWSLATDVLVAQALRMLDASFAQYDALIEPETAPPASPLKSGSAASALRWEELGRTGRGFIGSGPSAAEISAVSGEPALEPIRVYVGLRAAETPRQRARLALSELQRSGAFERSVLVVVTPTGTGWIDPAAMNTVEYLHHGDIASVALQYSYLNSPLALLVEADYGRDVARALFAEIYAYWTQLPPERRPRLYLHGLSLGALHSQRSWELHELLGDPIHGALWSGPPFRSDLWRSLTDSRNEGSPEWRPQFRDGRFVRFMNQQGTPEPVDAPWGPMRLLYLQYASDPITFFDHRYAWRRPDWLAEPRGPDVSPSLRWFPLVTMLQLAVDMAVTTPTPPGYGHVYAPADYVDAWRIVSAPAGWSDAALQRLKRHLAHELARASEEDSEEAAYGNRGG</sequence>